<accession>A0ABR0PBK5</accession>
<comment type="caution">
    <text evidence="1">The sequence shown here is derived from an EMBL/GenBank/DDBJ whole genome shotgun (WGS) entry which is preliminary data.</text>
</comment>
<evidence type="ECO:0000313" key="2">
    <source>
        <dbReference type="Proteomes" id="UP001358586"/>
    </source>
</evidence>
<sequence length="124" mass="14448">MSLERPGSLLSLDLERAAKKVWNRDHGENNDYKMVLDESLSKRVSYKEMLMNRSDLESEFDNKDDDFLDNDAISIHEDDVEICLEGYYTNISFSECVHELIDQSMKKTLIVCFFGKNNRIQGSR</sequence>
<reference evidence="1 2" key="1">
    <citation type="submission" date="2023-03" db="EMBL/GenBank/DDBJ databases">
        <title>WGS of Gossypium arboreum.</title>
        <authorList>
            <person name="Yu D."/>
        </authorList>
    </citation>
    <scope>NUCLEOTIDE SEQUENCE [LARGE SCALE GENOMIC DNA]</scope>
    <source>
        <tissue evidence="1">Leaf</tissue>
    </source>
</reference>
<evidence type="ECO:0000313" key="1">
    <source>
        <dbReference type="EMBL" id="KAK5818585.1"/>
    </source>
</evidence>
<dbReference type="Proteomes" id="UP001358586">
    <property type="component" value="Chromosome 7"/>
</dbReference>
<gene>
    <name evidence="1" type="ORF">PVK06_023528</name>
</gene>
<name>A0ABR0PBK5_GOSAR</name>
<protein>
    <submittedName>
        <fullName evidence="1">Uncharacterized protein</fullName>
    </submittedName>
</protein>
<organism evidence="1 2">
    <name type="scientific">Gossypium arboreum</name>
    <name type="common">Tree cotton</name>
    <name type="synonym">Gossypium nanking</name>
    <dbReference type="NCBI Taxonomy" id="29729"/>
    <lineage>
        <taxon>Eukaryota</taxon>
        <taxon>Viridiplantae</taxon>
        <taxon>Streptophyta</taxon>
        <taxon>Embryophyta</taxon>
        <taxon>Tracheophyta</taxon>
        <taxon>Spermatophyta</taxon>
        <taxon>Magnoliopsida</taxon>
        <taxon>eudicotyledons</taxon>
        <taxon>Gunneridae</taxon>
        <taxon>Pentapetalae</taxon>
        <taxon>rosids</taxon>
        <taxon>malvids</taxon>
        <taxon>Malvales</taxon>
        <taxon>Malvaceae</taxon>
        <taxon>Malvoideae</taxon>
        <taxon>Gossypium</taxon>
    </lineage>
</organism>
<keyword evidence="2" id="KW-1185">Reference proteome</keyword>
<dbReference type="EMBL" id="JARKNE010000007">
    <property type="protein sequence ID" value="KAK5818585.1"/>
    <property type="molecule type" value="Genomic_DNA"/>
</dbReference>
<proteinExistence type="predicted"/>